<keyword evidence="2" id="KW-1185">Reference proteome</keyword>
<evidence type="ECO:0000313" key="1">
    <source>
        <dbReference type="EMBL" id="KAJ0181840.1"/>
    </source>
</evidence>
<protein>
    <submittedName>
        <fullName evidence="1">Uncharacterized protein</fullName>
    </submittedName>
</protein>
<reference evidence="1 2" key="1">
    <citation type="journal article" date="2021" name="Front. Genet.">
        <title>Chromosome-Level Genome Assembly Reveals Significant Gene Expansion in the Toll and IMD Signaling Pathways of Dendrolimus kikuchii.</title>
        <authorList>
            <person name="Zhou J."/>
            <person name="Wu P."/>
            <person name="Xiong Z."/>
            <person name="Liu N."/>
            <person name="Zhao N."/>
            <person name="Ji M."/>
            <person name="Qiu Y."/>
            <person name="Yang B."/>
        </authorList>
    </citation>
    <scope>NUCLEOTIDE SEQUENCE [LARGE SCALE GENOMIC DNA]</scope>
    <source>
        <strain evidence="1">Ann1</strain>
    </source>
</reference>
<organism evidence="1 2">
    <name type="scientific">Dendrolimus kikuchii</name>
    <dbReference type="NCBI Taxonomy" id="765133"/>
    <lineage>
        <taxon>Eukaryota</taxon>
        <taxon>Metazoa</taxon>
        <taxon>Ecdysozoa</taxon>
        <taxon>Arthropoda</taxon>
        <taxon>Hexapoda</taxon>
        <taxon>Insecta</taxon>
        <taxon>Pterygota</taxon>
        <taxon>Neoptera</taxon>
        <taxon>Endopterygota</taxon>
        <taxon>Lepidoptera</taxon>
        <taxon>Glossata</taxon>
        <taxon>Ditrysia</taxon>
        <taxon>Bombycoidea</taxon>
        <taxon>Lasiocampidae</taxon>
        <taxon>Dendrolimus</taxon>
    </lineage>
</organism>
<sequence>MDQKHDCEHTICTAASANASVCQTISEMDWERGIWNAAFNGDKHKVQSLIDKAKNSKELVNALDNSGYTALHYAARNGHVEVCKVLLNYGGDIDAQTRSGKVTPLLKAAAAGKAATVKLLIQSGAKVDAQDVDGKTVLHKAIENNHTELTTILLEACPTLCKIKDSKGTTHSVSDYK</sequence>
<comment type="caution">
    <text evidence="1">The sequence shown here is derived from an EMBL/GenBank/DDBJ whole genome shotgun (WGS) entry which is preliminary data.</text>
</comment>
<dbReference type="Proteomes" id="UP000824533">
    <property type="component" value="Linkage Group LG04"/>
</dbReference>
<dbReference type="EMBL" id="CM034390">
    <property type="protein sequence ID" value="KAJ0181840.1"/>
    <property type="molecule type" value="Genomic_DNA"/>
</dbReference>
<name>A0ACC1DDF1_9NEOP</name>
<accession>A0ACC1DDF1</accession>
<proteinExistence type="predicted"/>
<gene>
    <name evidence="1" type="ORF">K1T71_002562</name>
</gene>
<evidence type="ECO:0000313" key="2">
    <source>
        <dbReference type="Proteomes" id="UP000824533"/>
    </source>
</evidence>